<dbReference type="AlphaFoldDB" id="A0A6J6FDF3"/>
<feature type="transmembrane region" description="Helical" evidence="4">
    <location>
        <begin position="191"/>
        <end position="210"/>
    </location>
</feature>
<keyword evidence="4" id="KW-0812">Transmembrane</keyword>
<dbReference type="InterPro" id="IPR004090">
    <property type="entry name" value="Chemotax_Me-accpt_rcpt"/>
</dbReference>
<dbReference type="GO" id="GO:0016020">
    <property type="term" value="C:membrane"/>
    <property type="evidence" value="ECO:0007669"/>
    <property type="project" value="InterPro"/>
</dbReference>
<feature type="compositionally biased region" description="Low complexity" evidence="3">
    <location>
        <begin position="378"/>
        <end position="389"/>
    </location>
</feature>
<evidence type="ECO:0000313" key="6">
    <source>
        <dbReference type="EMBL" id="CAB4584904.1"/>
    </source>
</evidence>
<feature type="region of interest" description="Disordered" evidence="3">
    <location>
        <begin position="378"/>
        <end position="397"/>
    </location>
</feature>
<evidence type="ECO:0000256" key="1">
    <source>
        <dbReference type="ARBA" id="ARBA00023224"/>
    </source>
</evidence>
<evidence type="ECO:0000256" key="4">
    <source>
        <dbReference type="SAM" id="Phobius"/>
    </source>
</evidence>
<accession>A0A6J6FDF3</accession>
<dbReference type="Pfam" id="PF00015">
    <property type="entry name" value="MCPsignal"/>
    <property type="match status" value="1"/>
</dbReference>
<comment type="similarity">
    <text evidence="2">Belongs to the methyl-accepting chemotaxis (MCP) protein family.</text>
</comment>
<dbReference type="Gene3D" id="3.30.450.20">
    <property type="entry name" value="PAS domain"/>
    <property type="match status" value="1"/>
</dbReference>
<keyword evidence="4" id="KW-1133">Transmembrane helix</keyword>
<evidence type="ECO:0000256" key="2">
    <source>
        <dbReference type="ARBA" id="ARBA00029447"/>
    </source>
</evidence>
<evidence type="ECO:0000259" key="5">
    <source>
        <dbReference type="PROSITE" id="PS50111"/>
    </source>
</evidence>
<proteinExistence type="inferred from homology"/>
<dbReference type="PROSITE" id="PS50111">
    <property type="entry name" value="CHEMOTAXIS_TRANSDUC_2"/>
    <property type="match status" value="1"/>
</dbReference>
<evidence type="ECO:0000256" key="3">
    <source>
        <dbReference type="SAM" id="MobiDB-lite"/>
    </source>
</evidence>
<protein>
    <submittedName>
        <fullName evidence="6">Unannotated protein</fullName>
    </submittedName>
</protein>
<keyword evidence="1" id="KW-0807">Transducer</keyword>
<dbReference type="SUPFAM" id="SSF58104">
    <property type="entry name" value="Methyl-accepting chemotaxis protein (MCP) signaling domain"/>
    <property type="match status" value="1"/>
</dbReference>
<keyword evidence="4" id="KW-0472">Membrane</keyword>
<dbReference type="GO" id="GO:0007165">
    <property type="term" value="P:signal transduction"/>
    <property type="evidence" value="ECO:0007669"/>
    <property type="project" value="UniProtKB-KW"/>
</dbReference>
<dbReference type="PANTHER" id="PTHR32089:SF112">
    <property type="entry name" value="LYSOZYME-LIKE PROTEIN-RELATED"/>
    <property type="match status" value="1"/>
</dbReference>
<dbReference type="PRINTS" id="PR00260">
    <property type="entry name" value="CHEMTRNSDUCR"/>
</dbReference>
<dbReference type="PANTHER" id="PTHR32089">
    <property type="entry name" value="METHYL-ACCEPTING CHEMOTAXIS PROTEIN MCPB"/>
    <property type="match status" value="1"/>
</dbReference>
<dbReference type="EMBL" id="CAEZSR010000179">
    <property type="protein sequence ID" value="CAB4584904.1"/>
    <property type="molecule type" value="Genomic_DNA"/>
</dbReference>
<dbReference type="GO" id="GO:0006935">
    <property type="term" value="P:chemotaxis"/>
    <property type="evidence" value="ECO:0007669"/>
    <property type="project" value="InterPro"/>
</dbReference>
<feature type="transmembrane region" description="Helical" evidence="4">
    <location>
        <begin position="12"/>
        <end position="33"/>
    </location>
</feature>
<name>A0A6J6FDF3_9ZZZZ</name>
<dbReference type="GO" id="GO:0004888">
    <property type="term" value="F:transmembrane signaling receptor activity"/>
    <property type="evidence" value="ECO:0007669"/>
    <property type="project" value="InterPro"/>
</dbReference>
<feature type="domain" description="Methyl-accepting transducer" evidence="5">
    <location>
        <begin position="359"/>
        <end position="588"/>
    </location>
</feature>
<organism evidence="6">
    <name type="scientific">freshwater metagenome</name>
    <dbReference type="NCBI Taxonomy" id="449393"/>
    <lineage>
        <taxon>unclassified sequences</taxon>
        <taxon>metagenomes</taxon>
        <taxon>ecological metagenomes</taxon>
    </lineage>
</organism>
<dbReference type="Gene3D" id="1.10.287.950">
    <property type="entry name" value="Methyl-accepting chemotaxis protein"/>
    <property type="match status" value="1"/>
</dbReference>
<sequence length="653" mass="68733">MKSDQLTRGTLLRIGALLLALMTIVFGAGAWGVRSLATSAYDIKNAEDAVTQALLADASHDAVSGAVESAFRAAATEDTADDDAVRADVAAEGQILLTELAKAGDLDLRDDERAQVDSALGTSQAYVDEAIAVTEAILTGADDASARYDGFTASLDRTGTAIGDLRDTFAAQSASYRLAAEDTDRTMTRTLYVVFAIALVTFLWVGRRFLKVITRFVELQVEANRANAMVKNSHTGMVFADTDEVVRYANPAFIELARKLGDALPVHADDVLGSKLSDFHRDHDGHQAKILHDQLPHRARLELGAEWVDLMVDEVRDEDEKPLGYQTNWVLATEQVHLERAQRESAERMAQVLAQVNTTATQLASAAEEFTSVSRTMSSSAEGSAAQAGTVSNTGSRLSENTANVALGVSELRESIGEISRSAAEASAVANEALTVAAQTGDIVSRLGVSSAEISTVVGVISSIAEQTNLLALNATIEAARAGELGKGFAVVANEVKELANSTAKATGDIQQKVEAIQSQTREAVVAIEGIAHVISQITDGQVRIAAAVEQQSATSVDIGRSVDEAARGSAEIADAIQGVARGANDVASGANDTERAAQELARLAASLKSLVSGDPSIVVEDRIQRSAAQWANLDIDEVPDPAPRATAGASAW</sequence>
<reference evidence="6" key="1">
    <citation type="submission" date="2020-05" db="EMBL/GenBank/DDBJ databases">
        <authorList>
            <person name="Chiriac C."/>
            <person name="Salcher M."/>
            <person name="Ghai R."/>
            <person name="Kavagutti S V."/>
        </authorList>
    </citation>
    <scope>NUCLEOTIDE SEQUENCE</scope>
</reference>
<gene>
    <name evidence="6" type="ORF">UFOPK1493_03335</name>
</gene>
<dbReference type="InterPro" id="IPR004089">
    <property type="entry name" value="MCPsignal_dom"/>
</dbReference>
<dbReference type="SMART" id="SM00283">
    <property type="entry name" value="MA"/>
    <property type="match status" value="1"/>
</dbReference>